<sequence>MVTAGRLFSWFSIFFSYFVKYGFFDDVRYSIDKSLARFVGAAGGSADDFRTIKQSPLCCNPPSVTAVVFRICNSDQRISSVAYFRTKVATGEASSFIPKWLADTRTLPVDASITKIPHINRDPTHEASLWQGYVTNQSPSRTGWFPNFTVRLLPPTGAIHPHHQFQPHPLPHSFKISNPHPSLQAQPPQPQPMPPPPPPPLPPHTHSFPAGMTSTTSSQSTNVVRLDSVSELGLIFGFCYYSVRSKVENCEEALLSYILSVAFFNHFTGVSQLLETSSNIHLPD</sequence>
<reference evidence="3" key="1">
    <citation type="submission" date="2018-11" db="EMBL/GenBank/DDBJ databases">
        <authorList>
            <consortium name="Pathogen Informatics"/>
        </authorList>
    </citation>
    <scope>NUCLEOTIDE SEQUENCE</scope>
</reference>
<feature type="transmembrane region" description="Helical" evidence="2">
    <location>
        <begin position="7"/>
        <end position="24"/>
    </location>
</feature>
<comment type="caution">
    <text evidence="3">The sequence shown here is derived from an EMBL/GenBank/DDBJ whole genome shotgun (WGS) entry which is preliminary data.</text>
</comment>
<evidence type="ECO:0000313" key="4">
    <source>
        <dbReference type="Proteomes" id="UP000784294"/>
    </source>
</evidence>
<evidence type="ECO:0000256" key="1">
    <source>
        <dbReference type="SAM" id="MobiDB-lite"/>
    </source>
</evidence>
<keyword evidence="2" id="KW-1133">Transmembrane helix</keyword>
<accession>A0A448WAW1</accession>
<evidence type="ECO:0000256" key="2">
    <source>
        <dbReference type="SAM" id="Phobius"/>
    </source>
</evidence>
<protein>
    <submittedName>
        <fullName evidence="3">Uncharacterized protein</fullName>
    </submittedName>
</protein>
<name>A0A448WAW1_9PLAT</name>
<dbReference type="AlphaFoldDB" id="A0A448WAW1"/>
<keyword evidence="4" id="KW-1185">Reference proteome</keyword>
<keyword evidence="2" id="KW-0812">Transmembrane</keyword>
<organism evidence="3 4">
    <name type="scientific">Protopolystoma xenopodis</name>
    <dbReference type="NCBI Taxonomy" id="117903"/>
    <lineage>
        <taxon>Eukaryota</taxon>
        <taxon>Metazoa</taxon>
        <taxon>Spiralia</taxon>
        <taxon>Lophotrochozoa</taxon>
        <taxon>Platyhelminthes</taxon>
        <taxon>Monogenea</taxon>
        <taxon>Polyopisthocotylea</taxon>
        <taxon>Polystomatidea</taxon>
        <taxon>Polystomatidae</taxon>
        <taxon>Protopolystoma</taxon>
    </lineage>
</organism>
<feature type="compositionally biased region" description="Pro residues" evidence="1">
    <location>
        <begin position="187"/>
        <end position="203"/>
    </location>
</feature>
<dbReference type="Proteomes" id="UP000784294">
    <property type="component" value="Unassembled WGS sequence"/>
</dbReference>
<evidence type="ECO:0000313" key="3">
    <source>
        <dbReference type="EMBL" id="VEL07247.1"/>
    </source>
</evidence>
<feature type="region of interest" description="Disordered" evidence="1">
    <location>
        <begin position="169"/>
        <end position="221"/>
    </location>
</feature>
<keyword evidence="2" id="KW-0472">Membrane</keyword>
<proteinExistence type="predicted"/>
<gene>
    <name evidence="3" type="ORF">PXEA_LOCUS687</name>
</gene>
<dbReference type="EMBL" id="CAAALY010001339">
    <property type="protein sequence ID" value="VEL07247.1"/>
    <property type="molecule type" value="Genomic_DNA"/>
</dbReference>